<dbReference type="InterPro" id="IPR038332">
    <property type="entry name" value="PPE_sf"/>
</dbReference>
<feature type="compositionally biased region" description="Pro residues" evidence="2">
    <location>
        <begin position="333"/>
        <end position="352"/>
    </location>
</feature>
<protein>
    <recommendedName>
        <fullName evidence="7">PPE family protein</fullName>
    </recommendedName>
</protein>
<evidence type="ECO:0000313" key="6">
    <source>
        <dbReference type="Proteomes" id="UP000092207"/>
    </source>
</evidence>
<feature type="compositionally biased region" description="Acidic residues" evidence="2">
    <location>
        <begin position="183"/>
        <end position="193"/>
    </location>
</feature>
<evidence type="ECO:0008006" key="7">
    <source>
        <dbReference type="Google" id="ProtNLM"/>
    </source>
</evidence>
<sequence length="492" mass="49233">MTAPVWMALPPEVHSAQLSSGPGPAGLLAAAAAWSSLSTTYASTADELSATLAAAQAGAWEGPTAEQYAAAHAPYLAWLMQASANSAATAARHETAATAYTAALATMPTLPELAANHTIHGVLVATNFFGINTIPIAVNEADYARMWVQAATTMTTYQTVSTAAVTSAPQTGPAPQIVQAADTGDDSDDDGIVDNDGGNPYQLSWWVNRFLEIFQTIGRDLAEFPTDPADALEDLIQDIFGPAGLIADEFTHLGEALQAFPQLAAVPFIVPGGVAGGLASLSLMAGIQPAPDPVAAPAPVAPAPNAPVAGGAPVIASAAPATAPAPSSTPTSAPSPAPASAPTTAGPPPPPSTGAEGAAFPYLVGGPTIGTNIGMGSGAQRKAPEPDSAAAAAAAAASSREQRRARRRRRAGLQDHYRGYEFMDLDPDAGPAEDPGVPADSSVASDRGAGALGFAGTARKGSAQATGLTTLAGDDFGGGPSRPLLPGSWEGD</sequence>
<accession>A0A1A2U8I5</accession>
<dbReference type="EMBL" id="LZJY01000444">
    <property type="protein sequence ID" value="OBH85163.1"/>
    <property type="molecule type" value="Genomic_DNA"/>
</dbReference>
<dbReference type="FunFam" id="1.20.1260.20:FF:000001">
    <property type="entry name" value="PPE family protein PPE41"/>
    <property type="match status" value="1"/>
</dbReference>
<dbReference type="Gene3D" id="1.20.1260.20">
    <property type="entry name" value="PPE superfamily"/>
    <property type="match status" value="1"/>
</dbReference>
<proteinExistence type="inferred from homology"/>
<feature type="compositionally biased region" description="Basic and acidic residues" evidence="2">
    <location>
        <begin position="412"/>
        <end position="421"/>
    </location>
</feature>
<dbReference type="PANTHER" id="PTHR46766:SF1">
    <property type="entry name" value="GLUTAMINE-RICH PROTEIN 2"/>
    <property type="match status" value="1"/>
</dbReference>
<gene>
    <name evidence="5" type="ORF">A5679_03870</name>
</gene>
<feature type="region of interest" description="Disordered" evidence="2">
    <location>
        <begin position="320"/>
        <end position="361"/>
    </location>
</feature>
<evidence type="ECO:0000259" key="4">
    <source>
        <dbReference type="Pfam" id="PF18878"/>
    </source>
</evidence>
<feature type="domain" description="PPE-PPW subfamily C-terminal" evidence="4">
    <location>
        <begin position="443"/>
        <end position="489"/>
    </location>
</feature>
<feature type="domain" description="PPE" evidence="3">
    <location>
        <begin position="6"/>
        <end position="168"/>
    </location>
</feature>
<comment type="similarity">
    <text evidence="1">Belongs to the mycobacterial PPE family.</text>
</comment>
<dbReference type="Pfam" id="PF18878">
    <property type="entry name" value="PPE-PPW"/>
    <property type="match status" value="1"/>
</dbReference>
<comment type="caution">
    <text evidence="5">The sequence shown here is derived from an EMBL/GenBank/DDBJ whole genome shotgun (WGS) entry which is preliminary data.</text>
</comment>
<feature type="compositionally biased region" description="Low complexity" evidence="2">
    <location>
        <begin position="320"/>
        <end position="332"/>
    </location>
</feature>
<evidence type="ECO:0000313" key="5">
    <source>
        <dbReference type="EMBL" id="OBH85163.1"/>
    </source>
</evidence>
<dbReference type="PANTHER" id="PTHR46766">
    <property type="entry name" value="GLUTAMINE-RICH PROTEIN 2"/>
    <property type="match status" value="1"/>
</dbReference>
<name>A0A1A2U8I5_MYCSC</name>
<evidence type="ECO:0000259" key="3">
    <source>
        <dbReference type="Pfam" id="PF00823"/>
    </source>
</evidence>
<feature type="region of interest" description="Disordered" evidence="2">
    <location>
        <begin position="166"/>
        <end position="195"/>
    </location>
</feature>
<feature type="compositionally biased region" description="Low complexity" evidence="2">
    <location>
        <begin position="481"/>
        <end position="492"/>
    </location>
</feature>
<dbReference type="Pfam" id="PF00823">
    <property type="entry name" value="PPE"/>
    <property type="match status" value="1"/>
</dbReference>
<dbReference type="InterPro" id="IPR043641">
    <property type="entry name" value="PPE-PPW_C"/>
</dbReference>
<feature type="region of interest" description="Disordered" evidence="2">
    <location>
        <begin position="396"/>
        <end position="492"/>
    </location>
</feature>
<organism evidence="5 6">
    <name type="scientific">Mycobacterium scrofulaceum</name>
    <dbReference type="NCBI Taxonomy" id="1783"/>
    <lineage>
        <taxon>Bacteria</taxon>
        <taxon>Bacillati</taxon>
        <taxon>Actinomycetota</taxon>
        <taxon>Actinomycetes</taxon>
        <taxon>Mycobacteriales</taxon>
        <taxon>Mycobacteriaceae</taxon>
        <taxon>Mycobacterium</taxon>
    </lineage>
</organism>
<dbReference type="SUPFAM" id="SSF140459">
    <property type="entry name" value="PE/PPE dimer-like"/>
    <property type="match status" value="1"/>
</dbReference>
<dbReference type="GO" id="GO:0052572">
    <property type="term" value="P:response to host immune response"/>
    <property type="evidence" value="ECO:0007669"/>
    <property type="project" value="TreeGrafter"/>
</dbReference>
<reference evidence="5 6" key="1">
    <citation type="submission" date="2016-06" db="EMBL/GenBank/DDBJ databases">
        <authorList>
            <person name="Kjaerup R.B."/>
            <person name="Dalgaard T.S."/>
            <person name="Juul-Madsen H.R."/>
        </authorList>
    </citation>
    <scope>NUCLEOTIDE SEQUENCE [LARGE SCALE GENOMIC DNA]</scope>
    <source>
        <strain evidence="5 6">E2838</strain>
    </source>
</reference>
<dbReference type="InterPro" id="IPR000030">
    <property type="entry name" value="PPE_dom"/>
</dbReference>
<evidence type="ECO:0000256" key="1">
    <source>
        <dbReference type="ARBA" id="ARBA00010652"/>
    </source>
</evidence>
<dbReference type="RefSeq" id="WP_067311481.1">
    <property type="nucleotide sequence ID" value="NZ_LZJY01000444.1"/>
</dbReference>
<dbReference type="Proteomes" id="UP000092207">
    <property type="component" value="Unassembled WGS sequence"/>
</dbReference>
<dbReference type="AlphaFoldDB" id="A0A1A2U8I5"/>
<evidence type="ECO:0000256" key="2">
    <source>
        <dbReference type="SAM" id="MobiDB-lite"/>
    </source>
</evidence>